<reference evidence="13" key="3">
    <citation type="journal article" date="2017" name="Nature">
        <title>Genome sequence of the progenitor of the wheat D genome Aegilops tauschii.</title>
        <authorList>
            <person name="Luo M.C."/>
            <person name="Gu Y.Q."/>
            <person name="Puiu D."/>
            <person name="Wang H."/>
            <person name="Twardziok S.O."/>
            <person name="Deal K.R."/>
            <person name="Huo N."/>
            <person name="Zhu T."/>
            <person name="Wang L."/>
            <person name="Wang Y."/>
            <person name="McGuire P.E."/>
            <person name="Liu S."/>
            <person name="Long H."/>
            <person name="Ramasamy R.K."/>
            <person name="Rodriguez J.C."/>
            <person name="Van S.L."/>
            <person name="Yuan L."/>
            <person name="Wang Z."/>
            <person name="Xia Z."/>
            <person name="Xiao L."/>
            <person name="Anderson O.D."/>
            <person name="Ouyang S."/>
            <person name="Liang Y."/>
            <person name="Zimin A.V."/>
            <person name="Pertea G."/>
            <person name="Qi P."/>
            <person name="Bennetzen J.L."/>
            <person name="Dai X."/>
            <person name="Dawson M.W."/>
            <person name="Muller H.G."/>
            <person name="Kugler K."/>
            <person name="Rivarola-Duarte L."/>
            <person name="Spannagl M."/>
            <person name="Mayer K.F.X."/>
            <person name="Lu F.H."/>
            <person name="Bevan M.W."/>
            <person name="Leroy P."/>
            <person name="Li P."/>
            <person name="You F.M."/>
            <person name="Sun Q."/>
            <person name="Liu Z."/>
            <person name="Lyons E."/>
            <person name="Wicker T."/>
            <person name="Salzberg S.L."/>
            <person name="Devos K.M."/>
            <person name="Dvorak J."/>
        </authorList>
    </citation>
    <scope>NUCLEOTIDE SEQUENCE [LARGE SCALE GENOMIC DNA]</scope>
    <source>
        <strain evidence="13">cv. AL8/78</strain>
    </source>
</reference>
<comment type="subcellular location">
    <subcellularLocation>
        <location evidence="2">Mitochondrion outer membrane</location>
        <topology evidence="2">Single-pass membrane protein</topology>
    </subcellularLocation>
</comment>
<dbReference type="AlphaFoldDB" id="A0A453GCI3"/>
<dbReference type="STRING" id="200361.A0A453GCI3"/>
<keyword evidence="9" id="KW-0496">Mitochondrion</keyword>
<dbReference type="InterPro" id="IPR011990">
    <property type="entry name" value="TPR-like_helical_dom_sf"/>
</dbReference>
<comment type="similarity">
    <text evidence="3">Belongs to the Tom20 family.</text>
</comment>
<dbReference type="Gramene" id="AET3Gv20957000.1">
    <property type="protein sequence ID" value="AET3Gv20957000.1"/>
    <property type="gene ID" value="AET3Gv20957000"/>
</dbReference>
<evidence type="ECO:0000256" key="5">
    <source>
        <dbReference type="ARBA" id="ARBA00022692"/>
    </source>
</evidence>
<proteinExistence type="inferred from homology"/>
<keyword evidence="6" id="KW-1000">Mitochondrion outer membrane</keyword>
<dbReference type="Gene3D" id="1.25.40.10">
    <property type="entry name" value="Tetratricopeptide repeat domain"/>
    <property type="match status" value="1"/>
</dbReference>
<dbReference type="GO" id="GO:0015031">
    <property type="term" value="P:protein transport"/>
    <property type="evidence" value="ECO:0007669"/>
    <property type="project" value="UniProtKB-KW"/>
</dbReference>
<evidence type="ECO:0000313" key="13">
    <source>
        <dbReference type="EnsemblPlants" id="AET3Gv20957000.1"/>
    </source>
</evidence>
<evidence type="ECO:0000256" key="2">
    <source>
        <dbReference type="ARBA" id="ARBA00004572"/>
    </source>
</evidence>
<dbReference type="SUPFAM" id="SSF48452">
    <property type="entry name" value="TPR-like"/>
    <property type="match status" value="1"/>
</dbReference>
<sequence length="312" mass="34408">RTAELGRAAGYAFLSPPASHARDPPWTRCSAGRWGRSSKGPPGSVLEKRCDPLRPLPLQQQQLLVPHPRLRRRLHQIEARPKTLGKPPAPPRLAAAPDLAAVAMDMAAMNDPERLFFFDLACKTAKSTYDENPLDADNLTRWGGALLELSQMHNGPESLKCLEDAESKLDEALRIDPNKADALWCLGNALTSRGFFTSETVQANECFEKATGCFQRAVDVEPANELYRKSLDLSSKAPELHMEIHRQIASQASQGAPSSSNARQTRKKKKNNDFWYDLAGWGILLIGIGVWLGVANSQAKEAQPPHMSQPNM</sequence>
<keyword evidence="4" id="KW-0813">Transport</keyword>
<evidence type="ECO:0000256" key="6">
    <source>
        <dbReference type="ARBA" id="ARBA00022787"/>
    </source>
</evidence>
<feature type="region of interest" description="Disordered" evidence="11">
    <location>
        <begin position="14"/>
        <end position="49"/>
    </location>
</feature>
<evidence type="ECO:0000256" key="3">
    <source>
        <dbReference type="ARBA" id="ARBA00005792"/>
    </source>
</evidence>
<keyword evidence="5 12" id="KW-0812">Transmembrane</keyword>
<dbReference type="InterPro" id="IPR010547">
    <property type="entry name" value="TOM20_imprt_rcpt"/>
</dbReference>
<evidence type="ECO:0000256" key="1">
    <source>
        <dbReference type="ARBA" id="ARBA00003450"/>
    </source>
</evidence>
<protein>
    <recommendedName>
        <fullName evidence="15">Mitochondrial import receptor subunit TOM20</fullName>
    </recommendedName>
</protein>
<evidence type="ECO:0000313" key="14">
    <source>
        <dbReference type="Proteomes" id="UP000015105"/>
    </source>
</evidence>
<name>A0A453GCI3_AEGTS</name>
<evidence type="ECO:0000256" key="9">
    <source>
        <dbReference type="ARBA" id="ARBA00023128"/>
    </source>
</evidence>
<dbReference type="Proteomes" id="UP000015105">
    <property type="component" value="Chromosome 3D"/>
</dbReference>
<dbReference type="PANTHER" id="PTHR32409:SF3">
    <property type="entry name" value="MITOCHONDRIAL IMPORT RECEPTOR SUBUNIT TOM20-1-RELATED"/>
    <property type="match status" value="1"/>
</dbReference>
<dbReference type="Pfam" id="PF06552">
    <property type="entry name" value="TOM20_plant"/>
    <property type="match status" value="1"/>
</dbReference>
<feature type="region of interest" description="Disordered" evidence="11">
    <location>
        <begin position="248"/>
        <end position="267"/>
    </location>
</feature>
<dbReference type="EnsemblPlants" id="AET3Gv20957000.1">
    <property type="protein sequence ID" value="AET3Gv20957000.1"/>
    <property type="gene ID" value="AET3Gv20957000"/>
</dbReference>
<evidence type="ECO:0008006" key="15">
    <source>
        <dbReference type="Google" id="ProtNLM"/>
    </source>
</evidence>
<evidence type="ECO:0000256" key="12">
    <source>
        <dbReference type="SAM" id="Phobius"/>
    </source>
</evidence>
<reference evidence="13" key="5">
    <citation type="journal article" date="2021" name="G3 (Bethesda)">
        <title>Aegilops tauschii genome assembly Aet v5.0 features greater sequence contiguity and improved annotation.</title>
        <authorList>
            <person name="Wang L."/>
            <person name="Zhu T."/>
            <person name="Rodriguez J.C."/>
            <person name="Deal K.R."/>
            <person name="Dubcovsky J."/>
            <person name="McGuire P.E."/>
            <person name="Lux T."/>
            <person name="Spannagl M."/>
            <person name="Mayer K.F.X."/>
            <person name="Baldrich P."/>
            <person name="Meyers B.C."/>
            <person name="Huo N."/>
            <person name="Gu Y.Q."/>
            <person name="Zhou H."/>
            <person name="Devos K.M."/>
            <person name="Bennetzen J.L."/>
            <person name="Unver T."/>
            <person name="Budak H."/>
            <person name="Gulick P.J."/>
            <person name="Galiba G."/>
            <person name="Kalapos B."/>
            <person name="Nelson D.R."/>
            <person name="Li P."/>
            <person name="You F.M."/>
            <person name="Luo M.C."/>
            <person name="Dvorak J."/>
        </authorList>
    </citation>
    <scope>NUCLEOTIDE SEQUENCE [LARGE SCALE GENOMIC DNA]</scope>
    <source>
        <strain evidence="13">cv. AL8/78</strain>
    </source>
</reference>
<accession>A0A453GCI3</accession>
<evidence type="ECO:0000256" key="11">
    <source>
        <dbReference type="SAM" id="MobiDB-lite"/>
    </source>
</evidence>
<keyword evidence="8 12" id="KW-1133">Transmembrane helix</keyword>
<evidence type="ECO:0000256" key="7">
    <source>
        <dbReference type="ARBA" id="ARBA00022927"/>
    </source>
</evidence>
<comment type="function">
    <text evidence="1">Central component of the receptor complex responsible for the recognition and translocation of cytosolically synthesized mitochondrial preproteins. Together with TOM22 functions as the transit peptide receptor at the surface of the mitochondrion outer membrane and facilitates the movement of preproteins into the translocation pore.</text>
</comment>
<reference evidence="14" key="1">
    <citation type="journal article" date="2014" name="Science">
        <title>Ancient hybridizations among the ancestral genomes of bread wheat.</title>
        <authorList>
            <consortium name="International Wheat Genome Sequencing Consortium,"/>
            <person name="Marcussen T."/>
            <person name="Sandve S.R."/>
            <person name="Heier L."/>
            <person name="Spannagl M."/>
            <person name="Pfeifer M."/>
            <person name="Jakobsen K.S."/>
            <person name="Wulff B.B."/>
            <person name="Steuernagel B."/>
            <person name="Mayer K.F."/>
            <person name="Olsen O.A."/>
        </authorList>
    </citation>
    <scope>NUCLEOTIDE SEQUENCE [LARGE SCALE GENOMIC DNA]</scope>
    <source>
        <strain evidence="14">cv. AL8/78</strain>
    </source>
</reference>
<reference evidence="13" key="4">
    <citation type="submission" date="2019-03" db="UniProtKB">
        <authorList>
            <consortium name="EnsemblPlants"/>
        </authorList>
    </citation>
    <scope>IDENTIFICATION</scope>
</reference>
<evidence type="ECO:0000256" key="4">
    <source>
        <dbReference type="ARBA" id="ARBA00022448"/>
    </source>
</evidence>
<dbReference type="GO" id="GO:0005742">
    <property type="term" value="C:mitochondrial outer membrane translocase complex"/>
    <property type="evidence" value="ECO:0007669"/>
    <property type="project" value="InterPro"/>
</dbReference>
<keyword evidence="14" id="KW-1185">Reference proteome</keyword>
<keyword evidence="7" id="KW-0653">Protein transport</keyword>
<feature type="transmembrane region" description="Helical" evidence="12">
    <location>
        <begin position="274"/>
        <end position="294"/>
    </location>
</feature>
<evidence type="ECO:0000256" key="8">
    <source>
        <dbReference type="ARBA" id="ARBA00022989"/>
    </source>
</evidence>
<evidence type="ECO:0000256" key="10">
    <source>
        <dbReference type="ARBA" id="ARBA00023136"/>
    </source>
</evidence>
<keyword evidence="10 12" id="KW-0472">Membrane</keyword>
<dbReference type="GO" id="GO:0045040">
    <property type="term" value="P:protein insertion into mitochondrial outer membrane"/>
    <property type="evidence" value="ECO:0007669"/>
    <property type="project" value="InterPro"/>
</dbReference>
<reference evidence="14" key="2">
    <citation type="journal article" date="2017" name="Nat. Plants">
        <title>The Aegilops tauschii genome reveals multiple impacts of transposons.</title>
        <authorList>
            <person name="Zhao G."/>
            <person name="Zou C."/>
            <person name="Li K."/>
            <person name="Wang K."/>
            <person name="Li T."/>
            <person name="Gao L."/>
            <person name="Zhang X."/>
            <person name="Wang H."/>
            <person name="Yang Z."/>
            <person name="Liu X."/>
            <person name="Jiang W."/>
            <person name="Mao L."/>
            <person name="Kong X."/>
            <person name="Jiao Y."/>
            <person name="Jia J."/>
        </authorList>
    </citation>
    <scope>NUCLEOTIDE SEQUENCE [LARGE SCALE GENOMIC DNA]</scope>
    <source>
        <strain evidence="14">cv. AL8/78</strain>
    </source>
</reference>
<feature type="compositionally biased region" description="Low complexity" evidence="11">
    <location>
        <begin position="248"/>
        <end position="260"/>
    </location>
</feature>
<organism evidence="13 14">
    <name type="scientific">Aegilops tauschii subsp. strangulata</name>
    <name type="common">Goatgrass</name>
    <dbReference type="NCBI Taxonomy" id="200361"/>
    <lineage>
        <taxon>Eukaryota</taxon>
        <taxon>Viridiplantae</taxon>
        <taxon>Streptophyta</taxon>
        <taxon>Embryophyta</taxon>
        <taxon>Tracheophyta</taxon>
        <taxon>Spermatophyta</taxon>
        <taxon>Magnoliopsida</taxon>
        <taxon>Liliopsida</taxon>
        <taxon>Poales</taxon>
        <taxon>Poaceae</taxon>
        <taxon>BOP clade</taxon>
        <taxon>Pooideae</taxon>
        <taxon>Triticodae</taxon>
        <taxon>Triticeae</taxon>
        <taxon>Triticinae</taxon>
        <taxon>Aegilops</taxon>
    </lineage>
</organism>
<dbReference type="PANTHER" id="PTHR32409">
    <property type="entry name" value="MITOCHONDRIAL IMPORT RECEPTOR SUBUNIT TOM20-1-RELATED"/>
    <property type="match status" value="1"/>
</dbReference>